<evidence type="ECO:0000313" key="2">
    <source>
        <dbReference type="Proteomes" id="UP000830375"/>
    </source>
</evidence>
<sequence>MTHQLPQTAGSDACSSPMLQANVRPMLQGKHVLVRTDNIATVAYINSPAISSSRESSYFQVFYSLTKASLSMDTLAHSWPRGLLKYTFPPVSLLAQTLCKIREDEEQVLLVALYWPTRTWFANLKLLCSSHREDPQRYSVSVAAAEAAMRSTTMQWILHAFLVNVPTTPFRAQVVNLQSQPPEEGFALPLCCCVPFVPFTFTWNAPRASDALSSSLKGNAVAKQRLAHWVVDVITLAYQCQGEPSP</sequence>
<comment type="caution">
    <text evidence="1">The sequence shown here is derived from an EMBL/GenBank/DDBJ whole genome shotgun (WGS) entry which is preliminary data.</text>
</comment>
<reference evidence="1 2" key="1">
    <citation type="submission" date="2022-01" db="EMBL/GenBank/DDBJ databases">
        <title>A high-quality chromosome-level genome assembly of rohu carp, Labeo rohita.</title>
        <authorList>
            <person name="Arick M.A. II"/>
            <person name="Hsu C.-Y."/>
            <person name="Magbanua Z."/>
            <person name="Pechanova O."/>
            <person name="Grover C."/>
            <person name="Miller E."/>
            <person name="Thrash A."/>
            <person name="Ezzel L."/>
            <person name="Alam S."/>
            <person name="Benzie J."/>
            <person name="Hamilton M."/>
            <person name="Karsi A."/>
            <person name="Lawrence M.L."/>
            <person name="Peterson D.G."/>
        </authorList>
    </citation>
    <scope>NUCLEOTIDE SEQUENCE [LARGE SCALE GENOMIC DNA]</scope>
    <source>
        <strain evidence="2">BAU-BD-2019</strain>
        <tissue evidence="1">Blood</tissue>
    </source>
</reference>
<accession>A0ABQ8MN28</accession>
<keyword evidence="2" id="KW-1185">Reference proteome</keyword>
<evidence type="ECO:0000313" key="1">
    <source>
        <dbReference type="EMBL" id="KAI2664229.1"/>
    </source>
</evidence>
<organism evidence="1 2">
    <name type="scientific">Labeo rohita</name>
    <name type="common">Indian major carp</name>
    <name type="synonym">Cyprinus rohita</name>
    <dbReference type="NCBI Taxonomy" id="84645"/>
    <lineage>
        <taxon>Eukaryota</taxon>
        <taxon>Metazoa</taxon>
        <taxon>Chordata</taxon>
        <taxon>Craniata</taxon>
        <taxon>Vertebrata</taxon>
        <taxon>Euteleostomi</taxon>
        <taxon>Actinopterygii</taxon>
        <taxon>Neopterygii</taxon>
        <taxon>Teleostei</taxon>
        <taxon>Ostariophysi</taxon>
        <taxon>Cypriniformes</taxon>
        <taxon>Cyprinidae</taxon>
        <taxon>Labeoninae</taxon>
        <taxon>Labeonini</taxon>
        <taxon>Labeo</taxon>
    </lineage>
</organism>
<protein>
    <submittedName>
        <fullName evidence="1">GTP-binding protein EngB</fullName>
    </submittedName>
</protein>
<proteinExistence type="predicted"/>
<dbReference type="Proteomes" id="UP000830375">
    <property type="component" value="Unassembled WGS sequence"/>
</dbReference>
<name>A0ABQ8MN28_LABRO</name>
<gene>
    <name evidence="1" type="ORF">H4Q32_002380</name>
</gene>
<dbReference type="EMBL" id="JACTAM010000005">
    <property type="protein sequence ID" value="KAI2664229.1"/>
    <property type="molecule type" value="Genomic_DNA"/>
</dbReference>